<feature type="transmembrane region" description="Helical" evidence="1">
    <location>
        <begin position="6"/>
        <end position="26"/>
    </location>
</feature>
<reference evidence="3" key="1">
    <citation type="journal article" date="2014" name="Nat. Genet.">
        <title>A reference genome for common bean and genome-wide analysis of dual domestications.</title>
        <authorList>
            <person name="Schmutz J."/>
            <person name="McClean P.E."/>
            <person name="Mamidi S."/>
            <person name="Wu G.A."/>
            <person name="Cannon S.B."/>
            <person name="Grimwood J."/>
            <person name="Jenkins J."/>
            <person name="Shu S."/>
            <person name="Song Q."/>
            <person name="Chavarro C."/>
            <person name="Torres-Torres M."/>
            <person name="Geffroy V."/>
            <person name="Moghaddam S.M."/>
            <person name="Gao D."/>
            <person name="Abernathy B."/>
            <person name="Barry K."/>
            <person name="Blair M."/>
            <person name="Brick M.A."/>
            <person name="Chovatia M."/>
            <person name="Gepts P."/>
            <person name="Goodstein D.M."/>
            <person name="Gonzales M."/>
            <person name="Hellsten U."/>
            <person name="Hyten D.L."/>
            <person name="Jia G."/>
            <person name="Kelly J.D."/>
            <person name="Kudrna D."/>
            <person name="Lee R."/>
            <person name="Richard M.M."/>
            <person name="Miklas P.N."/>
            <person name="Osorno J.M."/>
            <person name="Rodrigues J."/>
            <person name="Thareau V."/>
            <person name="Urrea C.A."/>
            <person name="Wang M."/>
            <person name="Yu Y."/>
            <person name="Zhang M."/>
            <person name="Wing R.A."/>
            <person name="Cregan P.B."/>
            <person name="Rokhsar D.S."/>
            <person name="Jackson S.A."/>
        </authorList>
    </citation>
    <scope>NUCLEOTIDE SEQUENCE [LARGE SCALE GENOMIC DNA]</scope>
    <source>
        <strain evidence="3">cv. G19833</strain>
    </source>
</reference>
<dbReference type="AlphaFoldDB" id="V7C328"/>
<keyword evidence="3" id="KW-1185">Reference proteome</keyword>
<proteinExistence type="predicted"/>
<dbReference type="EMBL" id="CM002291">
    <property type="protein sequence ID" value="ESW23675.1"/>
    <property type="molecule type" value="Genomic_DNA"/>
</dbReference>
<organism evidence="2 3">
    <name type="scientific">Phaseolus vulgaris</name>
    <name type="common">Kidney bean</name>
    <name type="synonym">French bean</name>
    <dbReference type="NCBI Taxonomy" id="3885"/>
    <lineage>
        <taxon>Eukaryota</taxon>
        <taxon>Viridiplantae</taxon>
        <taxon>Streptophyta</taxon>
        <taxon>Embryophyta</taxon>
        <taxon>Tracheophyta</taxon>
        <taxon>Spermatophyta</taxon>
        <taxon>Magnoliopsida</taxon>
        <taxon>eudicotyledons</taxon>
        <taxon>Gunneridae</taxon>
        <taxon>Pentapetalae</taxon>
        <taxon>rosids</taxon>
        <taxon>fabids</taxon>
        <taxon>Fabales</taxon>
        <taxon>Fabaceae</taxon>
        <taxon>Papilionoideae</taxon>
        <taxon>50 kb inversion clade</taxon>
        <taxon>NPAAA clade</taxon>
        <taxon>indigoferoid/millettioid clade</taxon>
        <taxon>Phaseoleae</taxon>
        <taxon>Phaseolus</taxon>
    </lineage>
</organism>
<evidence type="ECO:0000313" key="3">
    <source>
        <dbReference type="Proteomes" id="UP000000226"/>
    </source>
</evidence>
<dbReference type="Gramene" id="ESW23675">
    <property type="protein sequence ID" value="ESW23675"/>
    <property type="gene ID" value="PHAVU_004G067100g"/>
</dbReference>
<evidence type="ECO:0000313" key="2">
    <source>
        <dbReference type="EMBL" id="ESW23675.1"/>
    </source>
</evidence>
<evidence type="ECO:0000256" key="1">
    <source>
        <dbReference type="SAM" id="Phobius"/>
    </source>
</evidence>
<accession>V7C328</accession>
<gene>
    <name evidence="2" type="ORF">PHAVU_004G067100g</name>
</gene>
<keyword evidence="1" id="KW-0812">Transmembrane</keyword>
<keyword evidence="1" id="KW-1133">Transmembrane helix</keyword>
<dbReference type="Proteomes" id="UP000000226">
    <property type="component" value="Chromosome 4"/>
</dbReference>
<sequence>MAFMSGGNGVLWCSVMLVLSLGFLIVHSSLYRNMIWVAFGHARLKIFRVYFRANNMPHYNTRQLGDDLRCNDLASSASTWYDPLQRRSTVHPSQLVLPSKLAKSFTRHFNYIVCNTSLIISLNN</sequence>
<protein>
    <submittedName>
        <fullName evidence="2">Uncharacterized protein</fullName>
    </submittedName>
</protein>
<name>V7C328_PHAVU</name>
<keyword evidence="1" id="KW-0472">Membrane</keyword>